<feature type="compositionally biased region" description="Pro residues" evidence="3">
    <location>
        <begin position="93"/>
        <end position="104"/>
    </location>
</feature>
<proteinExistence type="inferred from homology"/>
<dbReference type="Pfam" id="PF01055">
    <property type="entry name" value="Glyco_hydro_31_2nd"/>
    <property type="match status" value="1"/>
</dbReference>
<dbReference type="AlphaFoldDB" id="A0A9P7F9T2"/>
<gene>
    <name evidence="5" type="ORF">F5147DRAFT_796886</name>
</gene>
<keyword evidence="2 5" id="KW-0378">Hydrolase</keyword>
<dbReference type="Proteomes" id="UP000823399">
    <property type="component" value="Unassembled WGS sequence"/>
</dbReference>
<dbReference type="GO" id="GO:0004553">
    <property type="term" value="F:hydrolase activity, hydrolyzing O-glycosyl compounds"/>
    <property type="evidence" value="ECO:0007669"/>
    <property type="project" value="InterPro"/>
</dbReference>
<sequence>MISSISVRISNTSEHSRRPANANIATAFDQPADILLGFVIDPTPFNIVRPALLDSIIDVPTSLTQHRRTRAGPGPFLLTLETDFRVVTQVPNPFGPKPHPPSSKLPPDLNPEQAQLDPYSSLAENTDLTLQEKITVGDQHELRVRLEIVPNVDDPLVFFCLGSDTFLQMPPNSEVSLIQYHVVGGILDFYFFPGPSDAEVITQYGSVIGYPMWQPAWGFGFHLCRWGYHNVSDDIENVAQMHAAGIPLEVQWNDIDLYHTYRDFTTDPVSFSGDELRAFIRELAANNQHYIPIVDVGIAITLNSTDVYDPFTRGIEEDVWIKNPDGSLYLGQV</sequence>
<evidence type="ECO:0000313" key="6">
    <source>
        <dbReference type="Proteomes" id="UP000823399"/>
    </source>
</evidence>
<dbReference type="GO" id="GO:0005975">
    <property type="term" value="P:carbohydrate metabolic process"/>
    <property type="evidence" value="ECO:0007669"/>
    <property type="project" value="InterPro"/>
</dbReference>
<evidence type="ECO:0000313" key="5">
    <source>
        <dbReference type="EMBL" id="KAG2110217.1"/>
    </source>
</evidence>
<name>A0A9P7F9T2_9AGAM</name>
<dbReference type="RefSeq" id="XP_041293895.1">
    <property type="nucleotide sequence ID" value="XM_041443181.1"/>
</dbReference>
<feature type="domain" description="Glycoside hydrolase family 31 TIM barrel" evidence="4">
    <location>
        <begin position="212"/>
        <end position="332"/>
    </location>
</feature>
<dbReference type="InterPro" id="IPR000322">
    <property type="entry name" value="Glyco_hydro_31_TIM"/>
</dbReference>
<dbReference type="PANTHER" id="PTHR22762">
    <property type="entry name" value="ALPHA-GLUCOSIDASE"/>
    <property type="match status" value="1"/>
</dbReference>
<evidence type="ECO:0000256" key="2">
    <source>
        <dbReference type="RuleBase" id="RU361185"/>
    </source>
</evidence>
<dbReference type="PANTHER" id="PTHR22762:SF133">
    <property type="entry name" value="P-TYPE DOMAIN-CONTAINING PROTEIN"/>
    <property type="match status" value="1"/>
</dbReference>
<organism evidence="5 6">
    <name type="scientific">Suillus discolor</name>
    <dbReference type="NCBI Taxonomy" id="1912936"/>
    <lineage>
        <taxon>Eukaryota</taxon>
        <taxon>Fungi</taxon>
        <taxon>Dikarya</taxon>
        <taxon>Basidiomycota</taxon>
        <taxon>Agaricomycotina</taxon>
        <taxon>Agaricomycetes</taxon>
        <taxon>Agaricomycetidae</taxon>
        <taxon>Boletales</taxon>
        <taxon>Suillineae</taxon>
        <taxon>Suillaceae</taxon>
        <taxon>Suillus</taxon>
    </lineage>
</organism>
<keyword evidence="6" id="KW-1185">Reference proteome</keyword>
<dbReference type="Gene3D" id="3.20.20.80">
    <property type="entry name" value="Glycosidases"/>
    <property type="match status" value="1"/>
</dbReference>
<feature type="region of interest" description="Disordered" evidence="3">
    <location>
        <begin position="89"/>
        <end position="111"/>
    </location>
</feature>
<accession>A0A9P7F9T2</accession>
<dbReference type="OrthoDB" id="2660468at2759"/>
<evidence type="ECO:0000259" key="4">
    <source>
        <dbReference type="Pfam" id="PF01055"/>
    </source>
</evidence>
<dbReference type="EMBL" id="JABBWM010000021">
    <property type="protein sequence ID" value="KAG2110217.1"/>
    <property type="molecule type" value="Genomic_DNA"/>
</dbReference>
<dbReference type="Gene3D" id="2.60.40.1760">
    <property type="entry name" value="glycosyl hydrolase (family 31)"/>
    <property type="match status" value="1"/>
</dbReference>
<dbReference type="SUPFAM" id="SSF51445">
    <property type="entry name" value="(Trans)glycosidases"/>
    <property type="match status" value="1"/>
</dbReference>
<evidence type="ECO:0000256" key="3">
    <source>
        <dbReference type="SAM" id="MobiDB-lite"/>
    </source>
</evidence>
<reference evidence="5" key="1">
    <citation type="journal article" date="2020" name="New Phytol.">
        <title>Comparative genomics reveals dynamic genome evolution in host specialist ectomycorrhizal fungi.</title>
        <authorList>
            <person name="Lofgren L.A."/>
            <person name="Nguyen N.H."/>
            <person name="Vilgalys R."/>
            <person name="Ruytinx J."/>
            <person name="Liao H.L."/>
            <person name="Branco S."/>
            <person name="Kuo A."/>
            <person name="LaButti K."/>
            <person name="Lipzen A."/>
            <person name="Andreopoulos W."/>
            <person name="Pangilinan J."/>
            <person name="Riley R."/>
            <person name="Hundley H."/>
            <person name="Na H."/>
            <person name="Barry K."/>
            <person name="Grigoriev I.V."/>
            <person name="Stajich J.E."/>
            <person name="Kennedy P.G."/>
        </authorList>
    </citation>
    <scope>NUCLEOTIDE SEQUENCE</scope>
    <source>
        <strain evidence="5">FC423</strain>
    </source>
</reference>
<dbReference type="InterPro" id="IPR017853">
    <property type="entry name" value="GH"/>
</dbReference>
<keyword evidence="2" id="KW-0326">Glycosidase</keyword>
<comment type="caution">
    <text evidence="5">The sequence shown here is derived from an EMBL/GenBank/DDBJ whole genome shotgun (WGS) entry which is preliminary data.</text>
</comment>
<comment type="similarity">
    <text evidence="1 2">Belongs to the glycosyl hydrolase 31 family.</text>
</comment>
<evidence type="ECO:0000256" key="1">
    <source>
        <dbReference type="ARBA" id="ARBA00007806"/>
    </source>
</evidence>
<dbReference type="GeneID" id="64705440"/>
<protein>
    <submittedName>
        <fullName evidence="5">Glycosyl hydrolases family 31-domain-containing protein</fullName>
    </submittedName>
</protein>